<feature type="region of interest" description="Disordered" evidence="1">
    <location>
        <begin position="25"/>
        <end position="53"/>
    </location>
</feature>
<proteinExistence type="predicted"/>
<dbReference type="RefSeq" id="WP_158982767.1">
    <property type="nucleotide sequence ID" value="NZ_BAABKY010000001.1"/>
</dbReference>
<organism evidence="2 3">
    <name type="scientific">Lysobacter panacisoli</name>
    <dbReference type="NCBI Taxonomy" id="1255263"/>
    <lineage>
        <taxon>Bacteria</taxon>
        <taxon>Pseudomonadati</taxon>
        <taxon>Pseudomonadota</taxon>
        <taxon>Gammaproteobacteria</taxon>
        <taxon>Lysobacterales</taxon>
        <taxon>Lysobacteraceae</taxon>
        <taxon>Lysobacter</taxon>
    </lineage>
</organism>
<feature type="compositionally biased region" description="Basic and acidic residues" evidence="1">
    <location>
        <begin position="28"/>
        <end position="41"/>
    </location>
</feature>
<name>A0ABP9L2T1_9GAMM</name>
<gene>
    <name evidence="2" type="ORF">GCM10025759_07230</name>
</gene>
<evidence type="ECO:0000313" key="2">
    <source>
        <dbReference type="EMBL" id="GAA5069913.1"/>
    </source>
</evidence>
<comment type="caution">
    <text evidence="2">The sequence shown here is derived from an EMBL/GenBank/DDBJ whole genome shotgun (WGS) entry which is preliminary data.</text>
</comment>
<sequence>MNIYTGLLFQQGYIQDPELAVSLAGEEAEAKAGEQERERVAKRERKPRSSFHSHAVSMVCGTTALSPFR</sequence>
<feature type="compositionally biased region" description="Basic residues" evidence="1">
    <location>
        <begin position="42"/>
        <end position="51"/>
    </location>
</feature>
<dbReference type="EMBL" id="BAABKY010000001">
    <property type="protein sequence ID" value="GAA5069913.1"/>
    <property type="molecule type" value="Genomic_DNA"/>
</dbReference>
<evidence type="ECO:0000256" key="1">
    <source>
        <dbReference type="SAM" id="MobiDB-lite"/>
    </source>
</evidence>
<dbReference type="Proteomes" id="UP001501083">
    <property type="component" value="Unassembled WGS sequence"/>
</dbReference>
<protein>
    <submittedName>
        <fullName evidence="2">Uncharacterized protein</fullName>
    </submittedName>
</protein>
<keyword evidence="3" id="KW-1185">Reference proteome</keyword>
<reference evidence="3" key="1">
    <citation type="journal article" date="2019" name="Int. J. Syst. Evol. Microbiol.">
        <title>The Global Catalogue of Microorganisms (GCM) 10K type strain sequencing project: providing services to taxonomists for standard genome sequencing and annotation.</title>
        <authorList>
            <consortium name="The Broad Institute Genomics Platform"/>
            <consortium name="The Broad Institute Genome Sequencing Center for Infectious Disease"/>
            <person name="Wu L."/>
            <person name="Ma J."/>
        </authorList>
    </citation>
    <scope>NUCLEOTIDE SEQUENCE [LARGE SCALE GENOMIC DNA]</scope>
    <source>
        <strain evidence="3">JCM 19212</strain>
    </source>
</reference>
<evidence type="ECO:0000313" key="3">
    <source>
        <dbReference type="Proteomes" id="UP001501083"/>
    </source>
</evidence>
<accession>A0ABP9L2T1</accession>